<feature type="chain" id="PRO_5017356329" evidence="1">
    <location>
        <begin position="20"/>
        <end position="48"/>
    </location>
</feature>
<name>A0A392UFU9_9FABA</name>
<reference evidence="2 3" key="1">
    <citation type="journal article" date="2018" name="Front. Plant Sci.">
        <title>Red Clover (Trifolium pratense) and Zigzag Clover (T. medium) - A Picture of Genomic Similarities and Differences.</title>
        <authorList>
            <person name="Dluhosova J."/>
            <person name="Istvanek J."/>
            <person name="Nedelnik J."/>
            <person name="Repkova J."/>
        </authorList>
    </citation>
    <scope>NUCLEOTIDE SEQUENCE [LARGE SCALE GENOMIC DNA]</scope>
    <source>
        <strain evidence="3">cv. 10/8</strain>
        <tissue evidence="2">Leaf</tissue>
    </source>
</reference>
<protein>
    <submittedName>
        <fullName evidence="2">Uncharacterized protein</fullName>
    </submittedName>
</protein>
<dbReference type="AlphaFoldDB" id="A0A392UFU9"/>
<feature type="signal peptide" evidence="1">
    <location>
        <begin position="1"/>
        <end position="19"/>
    </location>
</feature>
<dbReference type="EMBL" id="LXQA010793279">
    <property type="protein sequence ID" value="MCI71286.1"/>
    <property type="molecule type" value="Genomic_DNA"/>
</dbReference>
<evidence type="ECO:0000313" key="3">
    <source>
        <dbReference type="Proteomes" id="UP000265520"/>
    </source>
</evidence>
<organism evidence="2 3">
    <name type="scientific">Trifolium medium</name>
    <dbReference type="NCBI Taxonomy" id="97028"/>
    <lineage>
        <taxon>Eukaryota</taxon>
        <taxon>Viridiplantae</taxon>
        <taxon>Streptophyta</taxon>
        <taxon>Embryophyta</taxon>
        <taxon>Tracheophyta</taxon>
        <taxon>Spermatophyta</taxon>
        <taxon>Magnoliopsida</taxon>
        <taxon>eudicotyledons</taxon>
        <taxon>Gunneridae</taxon>
        <taxon>Pentapetalae</taxon>
        <taxon>rosids</taxon>
        <taxon>fabids</taxon>
        <taxon>Fabales</taxon>
        <taxon>Fabaceae</taxon>
        <taxon>Papilionoideae</taxon>
        <taxon>50 kb inversion clade</taxon>
        <taxon>NPAAA clade</taxon>
        <taxon>Hologalegina</taxon>
        <taxon>IRL clade</taxon>
        <taxon>Trifolieae</taxon>
        <taxon>Trifolium</taxon>
    </lineage>
</organism>
<accession>A0A392UFU9</accession>
<feature type="non-terminal residue" evidence="2">
    <location>
        <position position="48"/>
    </location>
</feature>
<dbReference type="Proteomes" id="UP000265520">
    <property type="component" value="Unassembled WGS sequence"/>
</dbReference>
<evidence type="ECO:0000313" key="2">
    <source>
        <dbReference type="EMBL" id="MCI71286.1"/>
    </source>
</evidence>
<proteinExistence type="predicted"/>
<keyword evidence="1" id="KW-0732">Signal</keyword>
<comment type="caution">
    <text evidence="2">The sequence shown here is derived from an EMBL/GenBank/DDBJ whole genome shotgun (WGS) entry which is preliminary data.</text>
</comment>
<evidence type="ECO:0000256" key="1">
    <source>
        <dbReference type="SAM" id="SignalP"/>
    </source>
</evidence>
<keyword evidence="3" id="KW-1185">Reference proteome</keyword>
<sequence length="48" mass="5038">MKIAFLLHVLASASRAACAAPCAMLLFWVVLSFLLSAPHAGVDAPRAE</sequence>